<sequence length="208" mass="22829">MWQLATSLWHQLSAAERRAWESAGTTRHMTGYAWFMSQALRPNPGVYLPLAGGSMSGDIAMDNHLIVGLADPVNPQDAVNLRSVPAGGAAMTWLTNSVNLLTDLNRTTTQPWATLDLTTDTSPSARMAYLQLTMRVDAYTSSWVHLGVRRNGDTPTDYPSVVGNFGALGNLETQSTWCGMDDQQRIQYTIDIPGTLQVDSWIHLLGYA</sequence>
<protein>
    <submittedName>
        <fullName evidence="1">Uncharacterized protein</fullName>
    </submittedName>
</protein>
<proteinExistence type="predicted"/>
<dbReference type="EMBL" id="LAZR01007861">
    <property type="protein sequence ID" value="KKM82452.1"/>
    <property type="molecule type" value="Genomic_DNA"/>
</dbReference>
<gene>
    <name evidence="1" type="ORF">LCGC14_1319490</name>
</gene>
<dbReference type="AlphaFoldDB" id="A0A0F9NM89"/>
<comment type="caution">
    <text evidence="1">The sequence shown here is derived from an EMBL/GenBank/DDBJ whole genome shotgun (WGS) entry which is preliminary data.</text>
</comment>
<accession>A0A0F9NM89</accession>
<name>A0A0F9NM89_9ZZZZ</name>
<reference evidence="1" key="1">
    <citation type="journal article" date="2015" name="Nature">
        <title>Complex archaea that bridge the gap between prokaryotes and eukaryotes.</title>
        <authorList>
            <person name="Spang A."/>
            <person name="Saw J.H."/>
            <person name="Jorgensen S.L."/>
            <person name="Zaremba-Niedzwiedzka K."/>
            <person name="Martijn J."/>
            <person name="Lind A.E."/>
            <person name="van Eijk R."/>
            <person name="Schleper C."/>
            <person name="Guy L."/>
            <person name="Ettema T.J."/>
        </authorList>
    </citation>
    <scope>NUCLEOTIDE SEQUENCE</scope>
</reference>
<organism evidence="1">
    <name type="scientific">marine sediment metagenome</name>
    <dbReference type="NCBI Taxonomy" id="412755"/>
    <lineage>
        <taxon>unclassified sequences</taxon>
        <taxon>metagenomes</taxon>
        <taxon>ecological metagenomes</taxon>
    </lineage>
</organism>
<evidence type="ECO:0000313" key="1">
    <source>
        <dbReference type="EMBL" id="KKM82452.1"/>
    </source>
</evidence>